<dbReference type="GO" id="GO:0047958">
    <property type="term" value="F:glycine:2-oxoglutarate aminotransferase activity"/>
    <property type="evidence" value="ECO:0007669"/>
    <property type="project" value="TreeGrafter"/>
</dbReference>
<gene>
    <name evidence="7" type="ORF">RND71_010648</name>
</gene>
<evidence type="ECO:0008006" key="9">
    <source>
        <dbReference type="Google" id="ProtNLM"/>
    </source>
</evidence>
<dbReference type="InterPro" id="IPR015424">
    <property type="entry name" value="PyrdxlP-dep_Trfase"/>
</dbReference>
<dbReference type="GO" id="GO:0009853">
    <property type="term" value="P:photorespiration"/>
    <property type="evidence" value="ECO:0007669"/>
    <property type="project" value="TreeGrafter"/>
</dbReference>
<dbReference type="SUPFAM" id="SSF53383">
    <property type="entry name" value="PLP-dependent transferases"/>
    <property type="match status" value="1"/>
</dbReference>
<organism evidence="7 8">
    <name type="scientific">Anisodus tanguticus</name>
    <dbReference type="NCBI Taxonomy" id="243964"/>
    <lineage>
        <taxon>Eukaryota</taxon>
        <taxon>Viridiplantae</taxon>
        <taxon>Streptophyta</taxon>
        <taxon>Embryophyta</taxon>
        <taxon>Tracheophyta</taxon>
        <taxon>Spermatophyta</taxon>
        <taxon>Magnoliopsida</taxon>
        <taxon>eudicotyledons</taxon>
        <taxon>Gunneridae</taxon>
        <taxon>Pentapetalae</taxon>
        <taxon>asterids</taxon>
        <taxon>lamiids</taxon>
        <taxon>Solanales</taxon>
        <taxon>Solanaceae</taxon>
        <taxon>Solanoideae</taxon>
        <taxon>Hyoscyameae</taxon>
        <taxon>Anisodus</taxon>
    </lineage>
</organism>
<evidence type="ECO:0000256" key="2">
    <source>
        <dbReference type="ARBA" id="ARBA00011738"/>
    </source>
</evidence>
<keyword evidence="8" id="KW-1185">Reference proteome</keyword>
<feature type="compositionally biased region" description="Pro residues" evidence="6">
    <location>
        <begin position="290"/>
        <end position="301"/>
    </location>
</feature>
<comment type="subunit">
    <text evidence="2">Homodimer.</text>
</comment>
<evidence type="ECO:0000256" key="6">
    <source>
        <dbReference type="SAM" id="MobiDB-lite"/>
    </source>
</evidence>
<name>A0AAE1SHH4_9SOLA</name>
<evidence type="ECO:0000256" key="3">
    <source>
        <dbReference type="ARBA" id="ARBA00022576"/>
    </source>
</evidence>
<dbReference type="PANTHER" id="PTHR11751:SF373">
    <property type="entry name" value="GLUTAMATE--GLYOXYLATE AMINOTRANSFERASE 2"/>
    <property type="match status" value="1"/>
</dbReference>
<comment type="caution">
    <text evidence="7">The sequence shown here is derived from an EMBL/GenBank/DDBJ whole genome shotgun (WGS) entry which is preliminary data.</text>
</comment>
<evidence type="ECO:0000313" key="7">
    <source>
        <dbReference type="EMBL" id="KAK4371173.1"/>
    </source>
</evidence>
<keyword evidence="3" id="KW-0032">Aminotransferase</keyword>
<feature type="compositionally biased region" description="Pro residues" evidence="6">
    <location>
        <begin position="311"/>
        <end position="325"/>
    </location>
</feature>
<dbReference type="GO" id="GO:0008453">
    <property type="term" value="F:alanine-glyoxylate transaminase activity"/>
    <property type="evidence" value="ECO:0007669"/>
    <property type="project" value="TreeGrafter"/>
</dbReference>
<dbReference type="Proteomes" id="UP001291623">
    <property type="component" value="Unassembled WGS sequence"/>
</dbReference>
<proteinExistence type="predicted"/>
<dbReference type="EMBL" id="JAVYJV010000005">
    <property type="protein sequence ID" value="KAK4371173.1"/>
    <property type="molecule type" value="Genomic_DNA"/>
</dbReference>
<feature type="region of interest" description="Disordered" evidence="6">
    <location>
        <begin position="222"/>
        <end position="331"/>
    </location>
</feature>
<evidence type="ECO:0000256" key="1">
    <source>
        <dbReference type="ARBA" id="ARBA00001933"/>
    </source>
</evidence>
<dbReference type="InterPro" id="IPR015421">
    <property type="entry name" value="PyrdxlP-dep_Trfase_major"/>
</dbReference>
<dbReference type="Gene3D" id="3.40.640.10">
    <property type="entry name" value="Type I PLP-dependent aspartate aminotransferase-like (Major domain)"/>
    <property type="match status" value="1"/>
</dbReference>
<evidence type="ECO:0000256" key="4">
    <source>
        <dbReference type="ARBA" id="ARBA00022679"/>
    </source>
</evidence>
<evidence type="ECO:0000256" key="5">
    <source>
        <dbReference type="ARBA" id="ARBA00022898"/>
    </source>
</evidence>
<dbReference type="PANTHER" id="PTHR11751">
    <property type="entry name" value="ALANINE AMINOTRANSFERASE"/>
    <property type="match status" value="1"/>
</dbReference>
<accession>A0AAE1SHH4</accession>
<keyword evidence="4" id="KW-0808">Transferase</keyword>
<dbReference type="InterPro" id="IPR045088">
    <property type="entry name" value="ALAT1/2-like"/>
</dbReference>
<dbReference type="GO" id="GO:0004021">
    <property type="term" value="F:L-alanine:2-oxoglutarate aminotransferase activity"/>
    <property type="evidence" value="ECO:0007669"/>
    <property type="project" value="TreeGrafter"/>
</dbReference>
<sequence>MVIINPGTPIGQCLTEANLPQILQLCYQEKLLLLGDEVYHHSQVERPYISAHVLLDMGLPISKELQLTSFHIVSKGYWGEYGQRRGYFELTNLPPKTVEENDKVSSISLSPNLIGCLQIASGVLLCGVLEFEKPRCIFSLTQRIVAYFNEAILSGLVGFGYGIIGQEIANLMQLCNSYRTLFGQLDATMDDVEAVVSDAIVYAIQAEARHLLEVTPPEIPKPELPHLPEIPTLPKPELPHLPEIPTLPKPEFPDIPKPELPTLPKPELPEIPKPELPTPPMTELPKIPKPEFPTFPKPELPTLPKLEMPAIPKPELPALPKPEIPQVPKKP</sequence>
<dbReference type="AlphaFoldDB" id="A0AAE1SHH4"/>
<reference evidence="7" key="1">
    <citation type="submission" date="2023-12" db="EMBL/GenBank/DDBJ databases">
        <title>Genome assembly of Anisodus tanguticus.</title>
        <authorList>
            <person name="Wang Y.-J."/>
        </authorList>
    </citation>
    <scope>NUCLEOTIDE SEQUENCE</scope>
    <source>
        <strain evidence="7">KB-2021</strain>
        <tissue evidence="7">Leaf</tissue>
    </source>
</reference>
<comment type="cofactor">
    <cofactor evidence="1">
        <name>pyridoxal 5'-phosphate</name>
        <dbReference type="ChEBI" id="CHEBI:597326"/>
    </cofactor>
</comment>
<protein>
    <recommendedName>
        <fullName evidence="9">Alanine aminotransferase</fullName>
    </recommendedName>
</protein>
<keyword evidence="5" id="KW-0663">Pyridoxal phosphate</keyword>
<evidence type="ECO:0000313" key="8">
    <source>
        <dbReference type="Proteomes" id="UP001291623"/>
    </source>
</evidence>